<evidence type="ECO:0000256" key="1">
    <source>
        <dbReference type="ARBA" id="ARBA00001968"/>
    </source>
</evidence>
<sequence length="425" mass="47558">MTIRVLKTGDMYRIEGPAKVVVRRGQIYATGVVYGEGQSFTVLRARRLVIKALGDSEVELVLGPGALMEKVAPQEEIVDEWERRIADVDPRGVALIIGMMDVGKSTLAAMLGNKALSRGYKVAVIDADVGQNDLGPPTTVSMARLTRYITHLRQLAAEKSIFLQSTSLERVWPRAVEQIAKAVDYARERWGVETIVINTDGWVLDEEAVAFKRKLIERLKPSLIVAIQVERELAPIIEGYGNVVVLPPPPHVRVRTREDRKIHREMGYGRYIFPPVELALSLDKTPLCNLPIFRGVELSDDLRRMLTRAVGAPVLKAFQAGGRVYAVVQSDTWSLRKVGGFQVVCLPNEFEKGLLVGLEDREGFLVGLGVLKKIYYDRRKAVVYTSSDVERRIGEVKCIRLGLVRLDENFNEVERATNLLKVEET</sequence>
<dbReference type="GO" id="GO:0005524">
    <property type="term" value="F:ATP binding"/>
    <property type="evidence" value="ECO:0007669"/>
    <property type="project" value="UniProtKB-KW"/>
</dbReference>
<reference evidence="11" key="1">
    <citation type="submission" date="2008-03" db="EMBL/GenBank/DDBJ databases">
        <title>Complete sequence of Thermoproteus neutrophilus V24Sta.</title>
        <authorList>
            <consortium name="US DOE Joint Genome Institute"/>
            <person name="Copeland A."/>
            <person name="Lucas S."/>
            <person name="Lapidus A."/>
            <person name="Glavina del Rio T."/>
            <person name="Dalin E."/>
            <person name="Tice H."/>
            <person name="Bruce D."/>
            <person name="Goodwin L."/>
            <person name="Pitluck S."/>
            <person name="Sims D."/>
            <person name="Brettin T."/>
            <person name="Detter J.C."/>
            <person name="Han C."/>
            <person name="Kuske C.R."/>
            <person name="Schmutz J."/>
            <person name="Larimer F."/>
            <person name="Land M."/>
            <person name="Hauser L."/>
            <person name="Kyrpides N."/>
            <person name="Mikhailova N."/>
            <person name="Biddle J.F."/>
            <person name="Zhang Z."/>
            <person name="Fitz-Gibbon S.T."/>
            <person name="Lowe T.M."/>
            <person name="Saltikov C."/>
            <person name="House C.H."/>
            <person name="Richardson P."/>
        </authorList>
    </citation>
    <scope>NUCLEOTIDE SEQUENCE [LARGE SCALE GENOMIC DNA]</scope>
    <source>
        <strain evidence="11">V24Sta</strain>
    </source>
</reference>
<dbReference type="HOGENOM" id="CLU_051301_1_0_2"/>
<evidence type="ECO:0000313" key="11">
    <source>
        <dbReference type="EMBL" id="ACB40329.1"/>
    </source>
</evidence>
<feature type="domain" description="Clp1 P-loop" evidence="10">
    <location>
        <begin position="98"/>
        <end position="272"/>
    </location>
</feature>
<evidence type="ECO:0000256" key="9">
    <source>
        <dbReference type="ARBA" id="ARBA00044673"/>
    </source>
</evidence>
<dbReference type="EC" id="2.7.1.78" evidence="2"/>
<organism evidence="11 12">
    <name type="scientific">Pyrobaculum neutrophilum (strain DSM 2338 / JCM 9278 / NBRC 100436 / V24Sta)</name>
    <name type="common">Thermoproteus neutrophilus</name>
    <dbReference type="NCBI Taxonomy" id="444157"/>
    <lineage>
        <taxon>Archaea</taxon>
        <taxon>Thermoproteota</taxon>
        <taxon>Thermoprotei</taxon>
        <taxon>Thermoproteales</taxon>
        <taxon>Thermoproteaceae</taxon>
        <taxon>Pyrobaculum</taxon>
    </lineage>
</organism>
<dbReference type="GeneID" id="6166191"/>
<dbReference type="PANTHER" id="PTHR12755">
    <property type="entry name" value="CLEAVAGE/POLYADENYLATION FACTOR IA SUBUNIT CLP1P"/>
    <property type="match status" value="1"/>
</dbReference>
<evidence type="ECO:0000256" key="3">
    <source>
        <dbReference type="ARBA" id="ARBA00022679"/>
    </source>
</evidence>
<dbReference type="AlphaFoldDB" id="B1Y9A0"/>
<dbReference type="Proteomes" id="UP000001694">
    <property type="component" value="Chromosome"/>
</dbReference>
<evidence type="ECO:0000256" key="5">
    <source>
        <dbReference type="ARBA" id="ARBA00022777"/>
    </source>
</evidence>
<comment type="catalytic activity">
    <reaction evidence="9">
        <text>a 5'-end dephospho-2'-deoxyribonucleoside-DNA + ATP = a 5'-end 5'-phospho-2'-deoxyribonucleoside-DNA + ADP + H(+)</text>
        <dbReference type="Rhea" id="RHEA:15669"/>
        <dbReference type="Rhea" id="RHEA-COMP:13180"/>
        <dbReference type="Rhea" id="RHEA-COMP:13184"/>
        <dbReference type="ChEBI" id="CHEBI:15378"/>
        <dbReference type="ChEBI" id="CHEBI:30616"/>
        <dbReference type="ChEBI" id="CHEBI:136412"/>
        <dbReference type="ChEBI" id="CHEBI:136416"/>
        <dbReference type="ChEBI" id="CHEBI:456216"/>
        <dbReference type="EC" id="2.7.1.78"/>
    </reaction>
</comment>
<dbReference type="InterPro" id="IPR027417">
    <property type="entry name" value="P-loop_NTPase"/>
</dbReference>
<keyword evidence="12" id="KW-1185">Reference proteome</keyword>
<comment type="function">
    <text evidence="7">Polynucleotide kinase that can phosphorylate the 5'-hydroxyl groups of both single-stranded RNA (ssRNA) and single-stranded DNA (ssDNA). Exhibits a strong preference for ssRNA.</text>
</comment>
<keyword evidence="4" id="KW-0547">Nucleotide-binding</keyword>
<evidence type="ECO:0000256" key="4">
    <source>
        <dbReference type="ARBA" id="ARBA00022741"/>
    </source>
</evidence>
<evidence type="ECO:0000256" key="8">
    <source>
        <dbReference type="ARBA" id="ARBA00044641"/>
    </source>
</evidence>
<keyword evidence="6" id="KW-0067">ATP-binding</keyword>
<comment type="cofactor">
    <cofactor evidence="1">
        <name>a divalent metal cation</name>
        <dbReference type="ChEBI" id="CHEBI:60240"/>
    </cofactor>
</comment>
<protein>
    <recommendedName>
        <fullName evidence="2">polynucleotide 5'-hydroxyl-kinase</fullName>
        <ecNumber evidence="2">2.7.1.78</ecNumber>
    </recommendedName>
</protein>
<dbReference type="EMBL" id="CP001014">
    <property type="protein sequence ID" value="ACB40329.1"/>
    <property type="molecule type" value="Genomic_DNA"/>
</dbReference>
<name>B1Y9A0_PYRNV</name>
<dbReference type="InterPro" id="IPR045116">
    <property type="entry name" value="Clp1/Grc3"/>
</dbReference>
<proteinExistence type="predicted"/>
<evidence type="ECO:0000256" key="2">
    <source>
        <dbReference type="ARBA" id="ARBA00012157"/>
    </source>
</evidence>
<keyword evidence="3" id="KW-0808">Transferase</keyword>
<accession>B1Y9A0</accession>
<evidence type="ECO:0000259" key="10">
    <source>
        <dbReference type="Pfam" id="PF16575"/>
    </source>
</evidence>
<evidence type="ECO:0000256" key="7">
    <source>
        <dbReference type="ARBA" id="ARBA00024737"/>
    </source>
</evidence>
<dbReference type="RefSeq" id="WP_012350748.1">
    <property type="nucleotide sequence ID" value="NC_010525.1"/>
</dbReference>
<dbReference type="Gene3D" id="3.40.50.300">
    <property type="entry name" value="P-loop containing nucleotide triphosphate hydrolases"/>
    <property type="match status" value="1"/>
</dbReference>
<dbReference type="SUPFAM" id="SSF52540">
    <property type="entry name" value="P-loop containing nucleoside triphosphate hydrolases"/>
    <property type="match status" value="1"/>
</dbReference>
<dbReference type="KEGG" id="tne:Tneu_1404"/>
<dbReference type="eggNOG" id="arCOG04127">
    <property type="taxonomic scope" value="Archaea"/>
</dbReference>
<dbReference type="PANTHER" id="PTHR12755:SF3">
    <property type="entry name" value="POLYNUCLEOTIDE 5'-HYDROXYL-KINASE NOL9"/>
    <property type="match status" value="1"/>
</dbReference>
<evidence type="ECO:0000256" key="6">
    <source>
        <dbReference type="ARBA" id="ARBA00022840"/>
    </source>
</evidence>
<comment type="catalytic activity">
    <reaction evidence="8">
        <text>a 5'-end dephospho-ribonucleoside-RNA + ATP = a 5'-end 5'-phospho-ribonucleoside-RNA + ADP + H(+)</text>
        <dbReference type="Rhea" id="RHEA:54580"/>
        <dbReference type="Rhea" id="RHEA-COMP:13936"/>
        <dbReference type="Rhea" id="RHEA-COMP:15179"/>
        <dbReference type="ChEBI" id="CHEBI:15378"/>
        <dbReference type="ChEBI" id="CHEBI:30616"/>
        <dbReference type="ChEBI" id="CHEBI:138282"/>
        <dbReference type="ChEBI" id="CHEBI:138284"/>
        <dbReference type="ChEBI" id="CHEBI:456216"/>
        <dbReference type="EC" id="2.7.1.78"/>
    </reaction>
</comment>
<dbReference type="STRING" id="444157.Tneu_1404"/>
<dbReference type="GO" id="GO:0051734">
    <property type="term" value="F:ATP-dependent polynucleotide 5'-hydroxyl-kinase activity"/>
    <property type="evidence" value="ECO:0007669"/>
    <property type="project" value="UniProtKB-EC"/>
</dbReference>
<dbReference type="GO" id="GO:0006396">
    <property type="term" value="P:RNA processing"/>
    <property type="evidence" value="ECO:0007669"/>
    <property type="project" value="InterPro"/>
</dbReference>
<evidence type="ECO:0000313" key="12">
    <source>
        <dbReference type="Proteomes" id="UP000001694"/>
    </source>
</evidence>
<dbReference type="InterPro" id="IPR032319">
    <property type="entry name" value="CLP1_P"/>
</dbReference>
<keyword evidence="5" id="KW-0418">Kinase</keyword>
<dbReference type="Pfam" id="PF16575">
    <property type="entry name" value="CLP1_P"/>
    <property type="match status" value="1"/>
</dbReference>
<dbReference type="OrthoDB" id="359472at2157"/>
<gene>
    <name evidence="11" type="ordered locus">Tneu_1404</name>
</gene>